<dbReference type="GO" id="GO:0005524">
    <property type="term" value="F:ATP binding"/>
    <property type="evidence" value="ECO:0007669"/>
    <property type="project" value="UniProtKB-KW"/>
</dbReference>
<evidence type="ECO:0000313" key="18">
    <source>
        <dbReference type="EMBL" id="CAD5113783.1"/>
    </source>
</evidence>
<keyword evidence="9" id="KW-0460">Magnesium</keyword>
<dbReference type="NCBIfam" id="TIGR01735">
    <property type="entry name" value="FGAM_synt"/>
    <property type="match status" value="1"/>
</dbReference>
<dbReference type="Gene3D" id="3.90.650.10">
    <property type="entry name" value="PurM-like C-terminal domain"/>
    <property type="match status" value="2"/>
</dbReference>
<dbReference type="UniPathway" id="UPA00074">
    <property type="reaction ID" value="UER00128"/>
</dbReference>
<comment type="caution">
    <text evidence="18">The sequence shown here is derived from an EMBL/GenBank/DDBJ whole genome shotgun (WGS) entry which is preliminary data.</text>
</comment>
<protein>
    <recommendedName>
        <fullName evidence="13">Phosphoribosylformylglycinamidine synthase</fullName>
        <ecNumber evidence="3">6.3.5.3</ecNumber>
    </recommendedName>
    <alternativeName>
        <fullName evidence="12">Formylglycinamide ribonucleotide amidotransferase</fullName>
    </alternativeName>
    <alternativeName>
        <fullName evidence="11">Formylglycinamide ribotide amidotransferase</fullName>
    </alternativeName>
</protein>
<evidence type="ECO:0000259" key="17">
    <source>
        <dbReference type="Pfam" id="PF22689"/>
    </source>
</evidence>
<dbReference type="NCBIfam" id="NF003672">
    <property type="entry name" value="PRK05297.1"/>
    <property type="match status" value="1"/>
</dbReference>
<evidence type="ECO:0000256" key="13">
    <source>
        <dbReference type="ARBA" id="ARBA00071729"/>
    </source>
</evidence>
<evidence type="ECO:0000313" key="19">
    <source>
        <dbReference type="Proteomes" id="UP000549394"/>
    </source>
</evidence>
<dbReference type="Gene3D" id="3.30.1330.10">
    <property type="entry name" value="PurM-like, N-terminal domain"/>
    <property type="match status" value="2"/>
</dbReference>
<dbReference type="SUPFAM" id="SSF52317">
    <property type="entry name" value="Class I glutamine amidotransferase-like"/>
    <property type="match status" value="1"/>
</dbReference>
<dbReference type="SUPFAM" id="SSF109736">
    <property type="entry name" value="FGAM synthase PurL, linker domain"/>
    <property type="match status" value="1"/>
</dbReference>
<evidence type="ECO:0000256" key="8">
    <source>
        <dbReference type="ARBA" id="ARBA00022840"/>
    </source>
</evidence>
<name>A0A7I8VCZ6_9ANNE</name>
<keyword evidence="6" id="KW-0547">Nucleotide-binding</keyword>
<evidence type="ECO:0000256" key="2">
    <source>
        <dbReference type="ARBA" id="ARBA00008608"/>
    </source>
</evidence>
<comment type="pathway">
    <text evidence="1">Purine metabolism; IMP biosynthesis via de novo pathway; 5-amino-1-(5-phospho-D-ribosyl)imidazole from N(2)-formyl-N(1)-(5-phospho-D-ribosyl)glycinamide: step 1/2.</text>
</comment>
<feature type="domain" description="PurM-like C-terminal" evidence="14">
    <location>
        <begin position="447"/>
        <end position="603"/>
    </location>
</feature>
<feature type="domain" description="Phosphoribosylformylglycinamidine synthase linker" evidence="15">
    <location>
        <begin position="185"/>
        <end position="234"/>
    </location>
</feature>
<dbReference type="InterPro" id="IPR055181">
    <property type="entry name" value="FGAR-AT_PurM_N-like"/>
</dbReference>
<dbReference type="Pfam" id="PF02769">
    <property type="entry name" value="AIRS_C"/>
    <property type="match status" value="2"/>
</dbReference>
<dbReference type="GO" id="GO:0004642">
    <property type="term" value="F:phosphoribosylformylglycinamidine synthase activity"/>
    <property type="evidence" value="ECO:0007669"/>
    <property type="project" value="UniProtKB-EC"/>
</dbReference>
<keyword evidence="19" id="KW-1185">Reference proteome</keyword>
<evidence type="ECO:0000256" key="9">
    <source>
        <dbReference type="ARBA" id="ARBA00022842"/>
    </source>
</evidence>
<evidence type="ECO:0000256" key="10">
    <source>
        <dbReference type="ARBA" id="ARBA00022962"/>
    </source>
</evidence>
<dbReference type="EMBL" id="CAJFCJ010000004">
    <property type="protein sequence ID" value="CAD5113783.1"/>
    <property type="molecule type" value="Genomic_DNA"/>
</dbReference>
<organism evidence="18 19">
    <name type="scientific">Dimorphilus gyrociliatus</name>
    <dbReference type="NCBI Taxonomy" id="2664684"/>
    <lineage>
        <taxon>Eukaryota</taxon>
        <taxon>Metazoa</taxon>
        <taxon>Spiralia</taxon>
        <taxon>Lophotrochozoa</taxon>
        <taxon>Annelida</taxon>
        <taxon>Polychaeta</taxon>
        <taxon>Polychaeta incertae sedis</taxon>
        <taxon>Dinophilidae</taxon>
        <taxon>Dimorphilus</taxon>
    </lineage>
</organism>
<dbReference type="InterPro" id="IPR036921">
    <property type="entry name" value="PurM-like_N_sf"/>
</dbReference>
<keyword evidence="5" id="KW-0479">Metal-binding</keyword>
<reference evidence="18 19" key="1">
    <citation type="submission" date="2020-08" db="EMBL/GenBank/DDBJ databases">
        <authorList>
            <person name="Hejnol A."/>
        </authorList>
    </citation>
    <scope>NUCLEOTIDE SEQUENCE [LARGE SCALE GENOMIC DNA]</scope>
</reference>
<accession>A0A7I8VCZ6</accession>
<dbReference type="SUPFAM" id="SSF82697">
    <property type="entry name" value="PurS-like"/>
    <property type="match status" value="1"/>
</dbReference>
<dbReference type="InterPro" id="IPR041609">
    <property type="entry name" value="PurL_linker"/>
</dbReference>
<dbReference type="InterPro" id="IPR036676">
    <property type="entry name" value="PurM-like_C_sf"/>
</dbReference>
<dbReference type="PROSITE" id="PS51273">
    <property type="entry name" value="GATASE_TYPE_1"/>
    <property type="match status" value="1"/>
</dbReference>
<evidence type="ECO:0000256" key="7">
    <source>
        <dbReference type="ARBA" id="ARBA00022755"/>
    </source>
</evidence>
<evidence type="ECO:0000259" key="15">
    <source>
        <dbReference type="Pfam" id="PF18072"/>
    </source>
</evidence>
<dbReference type="PANTHER" id="PTHR10099">
    <property type="entry name" value="PHOSPHORIBOSYLFORMYLGLYCINAMIDINE SYNTHASE"/>
    <property type="match status" value="1"/>
</dbReference>
<dbReference type="GO" id="GO:0005737">
    <property type="term" value="C:cytoplasm"/>
    <property type="evidence" value="ECO:0007669"/>
    <property type="project" value="TreeGrafter"/>
</dbReference>
<dbReference type="InterPro" id="IPR040707">
    <property type="entry name" value="FGAR-AT_N"/>
</dbReference>
<dbReference type="PANTHER" id="PTHR10099:SF1">
    <property type="entry name" value="PHOSPHORIBOSYLFORMYLGLYCINAMIDINE SYNTHASE"/>
    <property type="match status" value="1"/>
</dbReference>
<dbReference type="SUPFAM" id="SSF55326">
    <property type="entry name" value="PurM N-terminal domain-like"/>
    <property type="match status" value="2"/>
</dbReference>
<keyword evidence="10" id="KW-0315">Glutamine amidotransferase</keyword>
<evidence type="ECO:0000259" key="16">
    <source>
        <dbReference type="Pfam" id="PF18076"/>
    </source>
</evidence>
<dbReference type="SUPFAM" id="SSF56042">
    <property type="entry name" value="PurM C-terminal domain-like"/>
    <property type="match status" value="2"/>
</dbReference>
<dbReference type="Gene3D" id="3.40.50.880">
    <property type="match status" value="1"/>
</dbReference>
<dbReference type="Pfam" id="PF18076">
    <property type="entry name" value="FGAR-AT_N"/>
    <property type="match status" value="1"/>
</dbReference>
<dbReference type="GO" id="GO:0046872">
    <property type="term" value="F:metal ion binding"/>
    <property type="evidence" value="ECO:0007669"/>
    <property type="project" value="UniProtKB-KW"/>
</dbReference>
<evidence type="ECO:0000256" key="5">
    <source>
        <dbReference type="ARBA" id="ARBA00022723"/>
    </source>
</evidence>
<dbReference type="InterPro" id="IPR029062">
    <property type="entry name" value="Class_I_gatase-like"/>
</dbReference>
<dbReference type="FunFam" id="1.10.8.750:FF:000001">
    <property type="entry name" value="Putative phosphoribosylformylglycinamidine synthase"/>
    <property type="match status" value="1"/>
</dbReference>
<evidence type="ECO:0000256" key="1">
    <source>
        <dbReference type="ARBA" id="ARBA00004920"/>
    </source>
</evidence>
<keyword evidence="7" id="KW-0658">Purine biosynthesis</keyword>
<proteinExistence type="inferred from homology"/>
<dbReference type="Pfam" id="PF13507">
    <property type="entry name" value="GATase_5"/>
    <property type="match status" value="1"/>
</dbReference>
<dbReference type="Pfam" id="PF18072">
    <property type="entry name" value="FGAR-AT_linker"/>
    <property type="match status" value="1"/>
</dbReference>
<comment type="similarity">
    <text evidence="2">In the N-terminal section; belongs to the FGAMS family.</text>
</comment>
<dbReference type="GO" id="GO:0006189">
    <property type="term" value="P:'de novo' IMP biosynthetic process"/>
    <property type="evidence" value="ECO:0007669"/>
    <property type="project" value="UniProtKB-UniPathway"/>
</dbReference>
<dbReference type="HAMAP" id="MF_00419">
    <property type="entry name" value="PurL_1"/>
    <property type="match status" value="1"/>
</dbReference>
<feature type="domain" description="Phosphoribosylformylglycinamidine synthase N-terminal" evidence="16">
    <location>
        <begin position="42"/>
        <end position="159"/>
    </location>
</feature>
<keyword evidence="8" id="KW-0067">ATP-binding</keyword>
<evidence type="ECO:0000259" key="14">
    <source>
        <dbReference type="Pfam" id="PF02769"/>
    </source>
</evidence>
<dbReference type="EC" id="6.3.5.3" evidence="3"/>
<evidence type="ECO:0000256" key="11">
    <source>
        <dbReference type="ARBA" id="ARBA00029823"/>
    </source>
</evidence>
<dbReference type="InterPro" id="IPR010073">
    <property type="entry name" value="PurL_large"/>
</dbReference>
<evidence type="ECO:0000256" key="4">
    <source>
        <dbReference type="ARBA" id="ARBA00022598"/>
    </source>
</evidence>
<dbReference type="CDD" id="cd02204">
    <property type="entry name" value="PurL_repeat2"/>
    <property type="match status" value="1"/>
</dbReference>
<evidence type="ECO:0000256" key="12">
    <source>
        <dbReference type="ARBA" id="ARBA00032632"/>
    </source>
</evidence>
<dbReference type="InterPro" id="IPR010918">
    <property type="entry name" value="PurM-like_C_dom"/>
</dbReference>
<gene>
    <name evidence="18" type="ORF">DGYR_LOCUS2717</name>
</gene>
<feature type="domain" description="PurM-like C-terminal" evidence="14">
    <location>
        <begin position="849"/>
        <end position="947"/>
    </location>
</feature>
<dbReference type="InterPro" id="IPR036604">
    <property type="entry name" value="PurS-like_sf"/>
</dbReference>
<dbReference type="FunFam" id="3.30.1330.10:FF:000007">
    <property type="entry name" value="Phosphoribosylformylglycinamidine synthase, putative"/>
    <property type="match status" value="1"/>
</dbReference>
<dbReference type="OrthoDB" id="6666987at2759"/>
<dbReference type="CDD" id="cd02203">
    <property type="entry name" value="PurL_repeat1"/>
    <property type="match status" value="1"/>
</dbReference>
<dbReference type="Proteomes" id="UP000549394">
    <property type="component" value="Unassembled WGS sequence"/>
</dbReference>
<dbReference type="SMART" id="SM01211">
    <property type="entry name" value="GATase_5"/>
    <property type="match status" value="1"/>
</dbReference>
<dbReference type="CDD" id="cd01740">
    <property type="entry name" value="GATase1_FGAR_AT"/>
    <property type="match status" value="1"/>
</dbReference>
<dbReference type="Gene3D" id="1.10.8.750">
    <property type="entry name" value="Phosphoribosylformylglycinamidine synthase, linker domain"/>
    <property type="match status" value="1"/>
</dbReference>
<dbReference type="Pfam" id="PF22689">
    <property type="entry name" value="FGAR-AT_PurM_N-like"/>
    <property type="match status" value="1"/>
</dbReference>
<feature type="domain" description="FGAR-AT PurM N-terminal-like" evidence="17">
    <location>
        <begin position="668"/>
        <end position="820"/>
    </location>
</feature>
<evidence type="ECO:0000256" key="3">
    <source>
        <dbReference type="ARBA" id="ARBA00012747"/>
    </source>
</evidence>
<keyword evidence="4" id="KW-0436">Ligase</keyword>
<evidence type="ECO:0000256" key="6">
    <source>
        <dbReference type="ARBA" id="ARBA00022741"/>
    </source>
</evidence>
<sequence length="1290" mass="142977">MELSRFYKKNALHEGNINRIKSRIIKALNELDIIEDFKTEGCYYVESSTTLNDVQKEKFLWIIQEPFKNNEITSESILKSKDFSKSQLSIEIGPRLNFCTPFSTNVVSICQQIGLKEISRVETSVIYLIKTKRILEKGEKLKVTQALYDKMTECVYEETLKSFQVPVNPNEVFEVDILGEGRSALKKVSNDLGLAFDDWDLDYYTKLFSDKIRRNPTNVECFDLAQSNSEHSRHWFFKGRMVVDGEEEKNSLFQMVMNTQEYSNPNNVIKFSDNSSAIHGSQVDILRPSQPESASPFEYFKSVKRHALLTAETHNFPTGVAPFPGATTGTGGRIRDVQATGRGANVVAGSAGYSFGNLLLDDLDLPWEDKSAIYPPNFAKPLDIIIEGSNGASDYGNKFGEPVITGFARNFGGIVGGKRVEWIKPIMFSGGVGSLDDSDIHKLDPEKGMKICKVGGPVYRIGVGGGAASSVKIQGDNEVELDFGAVQRGDAEMEQKLNRVIRACIESKENPICSIHDQGAGGNGNVLKEISEPLGADIMISKFRLADPTLSVLEIWGAEYQESNAILIKDKSTEKLKAISKRERCSVDFVGEITGSSRIRLVDDRLRKSGKVENVVDLDLESVLGKMPRKIFNMESPTENKEPPFKLPVGTNVMEALERVLTLPSVGSKRYLTNKVDRSVTGLVAQQQCVGPLHTPVADVGVVALSYFSKYGTATSIGEQPIKTLVDAEKGARMAVGESLTNLVWAFISDLRDVKCSANWMWPAKIEGEGSKLVKACKAMCECMKQLGIAVDGGKDSLSMAARVQNDTVISPGTLVISNYVSCSDITLTVTPDLKCSNGVIFYVPLSPGKSRLGGSALAQVFGQIGCNSPDLEDCNYFKKVFNITSNDIADKFLTSGHDVSDGGLITCLLEMAFAGNCGLEVNIKNKNNDAIDYLFAEELGLVFEANEKDIPLINQLFSNSGIICEEVARTKIINEVENSKISICFNGDEIISESMVRLRDIWERTSFALEKRQTNRVCVEEEESNLSTRKNPTYVYRFDCDDLVNKIRLLNHNRKFKVAIIREEGSNGDREMAAAFYSAGFEVWDVNSQDICDGFSLDGFNGVAFVGGFSYADVCGSAKGWAATIRYNDKAKKRLDRFYSRPDTFSLGVCNGCQLMALLGWIDGVFIDHNVSERYESRWVSVRIRESNSILLKDMEDSILGVYVSHGEGRFTYNDSSALSNIKRNKQLCMQYVDAKCEPTMEYPLNPNGSREAVAGLSSENGRHLAVMPHPERCFLSWQWPYKPSPIAN</sequence>